<dbReference type="AlphaFoldDB" id="A0A1F5ELA3"/>
<dbReference type="SUPFAM" id="SSF75005">
    <property type="entry name" value="Arabinanase/levansucrase/invertase"/>
    <property type="match status" value="1"/>
</dbReference>
<proteinExistence type="inferred from homology"/>
<evidence type="ECO:0008006" key="6">
    <source>
        <dbReference type="Google" id="ProtNLM"/>
    </source>
</evidence>
<organism evidence="4 5">
    <name type="scientific">Candidatus Campbellbacteria bacterium RIFCSPHIGHO2_01_FULL_34_10</name>
    <dbReference type="NCBI Taxonomy" id="1797577"/>
    <lineage>
        <taxon>Bacteria</taxon>
        <taxon>Candidatus Campbelliibacteriota</taxon>
    </lineage>
</organism>
<keyword evidence="2" id="KW-0808">Transferase</keyword>
<dbReference type="Gene3D" id="2.115.10.20">
    <property type="entry name" value="Glycosyl hydrolase domain, family 43"/>
    <property type="match status" value="1"/>
</dbReference>
<evidence type="ECO:0000313" key="4">
    <source>
        <dbReference type="EMBL" id="OGD68080.1"/>
    </source>
</evidence>
<dbReference type="InterPro" id="IPR007184">
    <property type="entry name" value="Mannoside_phosphorylase"/>
</dbReference>
<evidence type="ECO:0000256" key="2">
    <source>
        <dbReference type="ARBA" id="ARBA00022679"/>
    </source>
</evidence>
<sequence>MKDLLATRIVQLERYSKNPIMEPLQKNPWEAKAVFNAGALYEDKKVHLFYRAMSSDNTSVVGYAQSTDGFKMKRFDKPAYVPREDFENKKVPNGNSGCEDARLTRMGDTVYMCYTAYNGIESPRVALTSISYINFKKQNWNWEKSILISRPNVDDKDAAIFPKKINGKYAILHRSNNQSIWIDFVDDLSFKNEKWLGGQILMSPREEYRDNKKIGINGPPIETKKGWLLLYHGLSKSDGKYHLWAALLDLKDPTKIIARSKNPILEAEMSYEKNGIVKNVVFSNGAVVKGDKLFVYYGGADEVLCVATIKLSKLLGCLDSKGACSFS</sequence>
<comment type="similarity">
    <text evidence="3">Belongs to the glycosyl hydrolase 130 family.</text>
</comment>
<comment type="caution">
    <text evidence="4">The sequence shown here is derived from an EMBL/GenBank/DDBJ whole genome shotgun (WGS) entry which is preliminary data.</text>
</comment>
<gene>
    <name evidence="4" type="ORF">A2811_02350</name>
</gene>
<keyword evidence="1" id="KW-0328">Glycosyltransferase</keyword>
<dbReference type="Pfam" id="PF04041">
    <property type="entry name" value="Glyco_hydro_130"/>
    <property type="match status" value="1"/>
</dbReference>
<dbReference type="PANTHER" id="PTHR34106:SF5">
    <property type="entry name" value="GLYCOSIDASE"/>
    <property type="match status" value="1"/>
</dbReference>
<accession>A0A1F5ELA3</accession>
<dbReference type="Proteomes" id="UP000186670">
    <property type="component" value="Unassembled WGS sequence"/>
</dbReference>
<dbReference type="GO" id="GO:0016757">
    <property type="term" value="F:glycosyltransferase activity"/>
    <property type="evidence" value="ECO:0007669"/>
    <property type="project" value="UniProtKB-KW"/>
</dbReference>
<dbReference type="CDD" id="cd18614">
    <property type="entry name" value="GH130"/>
    <property type="match status" value="1"/>
</dbReference>
<reference evidence="4 5" key="1">
    <citation type="journal article" date="2016" name="Nat. Commun.">
        <title>Thousands of microbial genomes shed light on interconnected biogeochemical processes in an aquifer system.</title>
        <authorList>
            <person name="Anantharaman K."/>
            <person name="Brown C.T."/>
            <person name="Hug L.A."/>
            <person name="Sharon I."/>
            <person name="Castelle C.J."/>
            <person name="Probst A.J."/>
            <person name="Thomas B.C."/>
            <person name="Singh A."/>
            <person name="Wilkins M.J."/>
            <person name="Karaoz U."/>
            <person name="Brodie E.L."/>
            <person name="Williams K.H."/>
            <person name="Hubbard S.S."/>
            <person name="Banfield J.F."/>
        </authorList>
    </citation>
    <scope>NUCLEOTIDE SEQUENCE [LARGE SCALE GENOMIC DNA]</scope>
</reference>
<dbReference type="EMBL" id="MEZZ01000041">
    <property type="protein sequence ID" value="OGD68080.1"/>
    <property type="molecule type" value="Genomic_DNA"/>
</dbReference>
<evidence type="ECO:0000256" key="3">
    <source>
        <dbReference type="ARBA" id="ARBA00024356"/>
    </source>
</evidence>
<dbReference type="PANTHER" id="PTHR34106">
    <property type="entry name" value="GLYCOSIDASE"/>
    <property type="match status" value="1"/>
</dbReference>
<protein>
    <recommendedName>
        <fullName evidence="6">Glycosidase</fullName>
    </recommendedName>
</protein>
<dbReference type="PIRSF" id="PIRSF016202">
    <property type="entry name" value="PH1107"/>
    <property type="match status" value="1"/>
</dbReference>
<evidence type="ECO:0000256" key="1">
    <source>
        <dbReference type="ARBA" id="ARBA00022676"/>
    </source>
</evidence>
<evidence type="ECO:0000313" key="5">
    <source>
        <dbReference type="Proteomes" id="UP000186670"/>
    </source>
</evidence>
<name>A0A1F5ELA3_9BACT</name>
<dbReference type="InterPro" id="IPR023296">
    <property type="entry name" value="Glyco_hydro_beta-prop_sf"/>
</dbReference>